<dbReference type="OrthoDB" id="5859002at2759"/>
<feature type="signal peptide" evidence="1">
    <location>
        <begin position="1"/>
        <end position="19"/>
    </location>
</feature>
<organism evidence="2 3">
    <name type="scientific">Haemonchus contortus</name>
    <name type="common">Barber pole worm</name>
    <dbReference type="NCBI Taxonomy" id="6289"/>
    <lineage>
        <taxon>Eukaryota</taxon>
        <taxon>Metazoa</taxon>
        <taxon>Ecdysozoa</taxon>
        <taxon>Nematoda</taxon>
        <taxon>Chromadorea</taxon>
        <taxon>Rhabditida</taxon>
        <taxon>Rhabditina</taxon>
        <taxon>Rhabditomorpha</taxon>
        <taxon>Strongyloidea</taxon>
        <taxon>Trichostrongylidae</taxon>
        <taxon>Haemonchus</taxon>
    </lineage>
</organism>
<dbReference type="AlphaFoldDB" id="A0A7I4YHQ5"/>
<keyword evidence="2" id="KW-1185">Reference proteome</keyword>
<evidence type="ECO:0000313" key="3">
    <source>
        <dbReference type="WBParaSite" id="HCON_00098700-00001"/>
    </source>
</evidence>
<evidence type="ECO:0000256" key="1">
    <source>
        <dbReference type="SAM" id="SignalP"/>
    </source>
</evidence>
<accession>A0A7I4YHQ5</accession>
<proteinExistence type="predicted"/>
<reference evidence="3" key="1">
    <citation type="submission" date="2020-12" db="UniProtKB">
        <authorList>
            <consortium name="WormBaseParasite"/>
        </authorList>
    </citation>
    <scope>IDENTIFICATION</scope>
    <source>
        <strain evidence="3">MHco3</strain>
    </source>
</reference>
<evidence type="ECO:0000313" key="2">
    <source>
        <dbReference type="Proteomes" id="UP000025227"/>
    </source>
</evidence>
<dbReference type="WBParaSite" id="HCON_00098700-00001">
    <property type="protein sequence ID" value="HCON_00098700-00001"/>
    <property type="gene ID" value="HCON_00098700"/>
</dbReference>
<keyword evidence="1" id="KW-0732">Signal</keyword>
<dbReference type="Proteomes" id="UP000025227">
    <property type="component" value="Unplaced"/>
</dbReference>
<sequence>MPYTTVLPLISLFFTYVEAQYSGYNPWNPYGPNYNPVPHNPYQYNGYNRWNPLGPDFNPIPPNTFQGGVFSPDWGKRLKERIEQQIKNNMANSGTGNGYGNGSGTGNIGVIINRGNGQTEVITTIGGKQYTATFPGDVSISTIRRTYNNSDGKLVNEFQITVNGQTYIYTTIDGQTTVTNGQGQPVSGPFKVTSR</sequence>
<feature type="chain" id="PRO_5029620844" evidence="1">
    <location>
        <begin position="20"/>
        <end position="195"/>
    </location>
</feature>
<protein>
    <submittedName>
        <fullName evidence="3">Seroin</fullName>
    </submittedName>
</protein>
<name>A0A7I4YHQ5_HAECO</name>